<dbReference type="EMBL" id="QKZI01000011">
    <property type="protein sequence ID" value="PZX02452.1"/>
    <property type="molecule type" value="Genomic_DNA"/>
</dbReference>
<evidence type="ECO:0000313" key="4">
    <source>
        <dbReference type="Proteomes" id="UP000248646"/>
    </source>
</evidence>
<evidence type="ECO:0000313" key="3">
    <source>
        <dbReference type="EMBL" id="PZX02452.1"/>
    </source>
</evidence>
<evidence type="ECO:0000256" key="1">
    <source>
        <dbReference type="SAM" id="Phobius"/>
    </source>
</evidence>
<dbReference type="Pfam" id="PF00736">
    <property type="entry name" value="EF1_GNE"/>
    <property type="match status" value="1"/>
</dbReference>
<reference evidence="3 4" key="1">
    <citation type="submission" date="2018-06" db="EMBL/GenBank/DDBJ databases">
        <title>Genomic Encyclopedia of Type Strains, Phase IV (KMG-IV): sequencing the most valuable type-strain genomes for metagenomic binning, comparative biology and taxonomic classification.</title>
        <authorList>
            <person name="Goeker M."/>
        </authorList>
    </citation>
    <scope>NUCLEOTIDE SEQUENCE [LARGE SCALE GENOMIC DNA]</scope>
    <source>
        <strain evidence="3 4">DSM 5</strain>
    </source>
</reference>
<dbReference type="Proteomes" id="UP000248646">
    <property type="component" value="Unassembled WGS sequence"/>
</dbReference>
<gene>
    <name evidence="3" type="ORF">C7437_11144</name>
</gene>
<keyword evidence="4" id="KW-1185">Reference proteome</keyword>
<sequence>MKKKFVIYIVGILILLLAFSFLYLQESKADGETHILNEEEQKELVEFNDSLIKEGGFFSLVGEELSKVGYKYQIAGMIYSMNDIRIYVIVPDSEVITDKTQEEINNIYQEMISKHNLNWEAFNIKVVHSDEIE</sequence>
<dbReference type="OrthoDB" id="2973512at2"/>
<dbReference type="RefSeq" id="WP_111440894.1">
    <property type="nucleotide sequence ID" value="NZ_QKZI01000011.1"/>
</dbReference>
<name>A0A2W7MCE4_9BACI</name>
<keyword evidence="1" id="KW-0812">Transmembrane</keyword>
<proteinExistence type="predicted"/>
<feature type="domain" description="Translation elongation factor EF1B beta/delta subunit guanine nucleotide exchange" evidence="2">
    <location>
        <begin position="72"/>
        <end position="112"/>
    </location>
</feature>
<dbReference type="InterPro" id="IPR014038">
    <property type="entry name" value="EF1B_bsu/dsu_GNE"/>
</dbReference>
<accession>A0A2W7MCE4</accession>
<protein>
    <recommendedName>
        <fullName evidence="2">Translation elongation factor EF1B beta/delta subunit guanine nucleotide exchange domain-containing protein</fullName>
    </recommendedName>
</protein>
<keyword evidence="1" id="KW-0472">Membrane</keyword>
<keyword evidence="1" id="KW-1133">Transmembrane helix</keyword>
<dbReference type="GO" id="GO:0003746">
    <property type="term" value="F:translation elongation factor activity"/>
    <property type="evidence" value="ECO:0007669"/>
    <property type="project" value="InterPro"/>
</dbReference>
<evidence type="ECO:0000259" key="2">
    <source>
        <dbReference type="Pfam" id="PF00736"/>
    </source>
</evidence>
<organism evidence="3 4">
    <name type="scientific">Psychrobacillus insolitus</name>
    <dbReference type="NCBI Taxonomy" id="1461"/>
    <lineage>
        <taxon>Bacteria</taxon>
        <taxon>Bacillati</taxon>
        <taxon>Bacillota</taxon>
        <taxon>Bacilli</taxon>
        <taxon>Bacillales</taxon>
        <taxon>Bacillaceae</taxon>
        <taxon>Psychrobacillus</taxon>
    </lineage>
</organism>
<dbReference type="AlphaFoldDB" id="A0A2W7MCE4"/>
<comment type="caution">
    <text evidence="3">The sequence shown here is derived from an EMBL/GenBank/DDBJ whole genome shotgun (WGS) entry which is preliminary data.</text>
</comment>
<feature type="transmembrane region" description="Helical" evidence="1">
    <location>
        <begin position="6"/>
        <end position="24"/>
    </location>
</feature>